<keyword evidence="2" id="KW-1185">Reference proteome</keyword>
<gene>
    <name evidence="1" type="ORF">AMYX_12620</name>
</gene>
<accession>A0A7I9VJE0</accession>
<sequence length="233" mass="23982">MLTYLAAGLALAVAAGGDAPSVQLGKAAAAARAARAEGDLCVAACPPMPAAPTSDWLRSPEGRKVNACPMSCRMDLAASALFRSLADLATSPKPDPEAPVIKAAGKDGPELLKRLRLALREAEGQRLGPLCARARASVRPPDEVVFVECTGRAAPATAGEGLTPPDAGRAPRCAAAFAERELAWLKRCGSAEARTDLDACVEQAVAARRVSAAAAREKCENDAVERLAAHGHS</sequence>
<dbReference type="RefSeq" id="WP_176064036.1">
    <property type="nucleotide sequence ID" value="NZ_BJTG01000003.1"/>
</dbReference>
<name>A0A7I9VJE0_9BACT</name>
<reference evidence="2" key="1">
    <citation type="journal article" date="2020" name="Appl. Environ. Microbiol.">
        <title>Diazotrophic Anaeromyxobacter Isolates from Soils.</title>
        <authorList>
            <person name="Masuda Y."/>
            <person name="Yamanaka H."/>
            <person name="Xu Z.X."/>
            <person name="Shiratori Y."/>
            <person name="Aono T."/>
            <person name="Amachi S."/>
            <person name="Senoo K."/>
            <person name="Itoh H."/>
        </authorList>
    </citation>
    <scope>NUCLEOTIDE SEQUENCE [LARGE SCALE GENOMIC DNA]</scope>
    <source>
        <strain evidence="2">R267</strain>
    </source>
</reference>
<proteinExistence type="predicted"/>
<dbReference type="AlphaFoldDB" id="A0A7I9VJE0"/>
<dbReference type="Proteomes" id="UP000503640">
    <property type="component" value="Unassembled WGS sequence"/>
</dbReference>
<comment type="caution">
    <text evidence="1">The sequence shown here is derived from an EMBL/GenBank/DDBJ whole genome shotgun (WGS) entry which is preliminary data.</text>
</comment>
<evidence type="ECO:0000313" key="2">
    <source>
        <dbReference type="Proteomes" id="UP000503640"/>
    </source>
</evidence>
<protein>
    <submittedName>
        <fullName evidence="1">Uncharacterized protein</fullName>
    </submittedName>
</protein>
<evidence type="ECO:0000313" key="1">
    <source>
        <dbReference type="EMBL" id="GEJ56521.1"/>
    </source>
</evidence>
<organism evidence="1 2">
    <name type="scientific">Anaeromyxobacter diazotrophicus</name>
    <dbReference type="NCBI Taxonomy" id="2590199"/>
    <lineage>
        <taxon>Bacteria</taxon>
        <taxon>Pseudomonadati</taxon>
        <taxon>Myxococcota</taxon>
        <taxon>Myxococcia</taxon>
        <taxon>Myxococcales</taxon>
        <taxon>Cystobacterineae</taxon>
        <taxon>Anaeromyxobacteraceae</taxon>
        <taxon>Anaeromyxobacter</taxon>
    </lineage>
</organism>
<dbReference type="EMBL" id="BJTG01000003">
    <property type="protein sequence ID" value="GEJ56521.1"/>
    <property type="molecule type" value="Genomic_DNA"/>
</dbReference>